<dbReference type="Proteomes" id="UP000005326">
    <property type="component" value="Unassembled WGS sequence"/>
</dbReference>
<feature type="region of interest" description="Disordered" evidence="1">
    <location>
        <begin position="1"/>
        <end position="20"/>
    </location>
</feature>
<reference evidence="2" key="2">
    <citation type="submission" date="2014-06" db="EMBL/GenBank/DDBJ databases">
        <title>Draft genome sequence of Eubacterium siraeum (DSM 15702).</title>
        <authorList>
            <person name="Sudarsanam P."/>
            <person name="Ley R."/>
            <person name="Guruge J."/>
            <person name="Turnbaugh P.J."/>
            <person name="Mahowald M."/>
            <person name="Liep D."/>
            <person name="Gordon J."/>
        </authorList>
    </citation>
    <scope>NUCLEOTIDE SEQUENCE</scope>
    <source>
        <strain evidence="2">DSM 15702</strain>
    </source>
</reference>
<evidence type="ECO:0000313" key="3">
    <source>
        <dbReference type="Proteomes" id="UP000005326"/>
    </source>
</evidence>
<evidence type="ECO:0000256" key="1">
    <source>
        <dbReference type="SAM" id="MobiDB-lite"/>
    </source>
</evidence>
<proteinExistence type="predicted"/>
<comment type="caution">
    <text evidence="2">The sequence shown here is derived from an EMBL/GenBank/DDBJ whole genome shotgun (WGS) entry which is preliminary data.</text>
</comment>
<protein>
    <submittedName>
        <fullName evidence="2">Uncharacterized protein</fullName>
    </submittedName>
</protein>
<evidence type="ECO:0000313" key="2">
    <source>
        <dbReference type="EMBL" id="EDS00229.1"/>
    </source>
</evidence>
<gene>
    <name evidence="2" type="ORF">EUBSIR_01904</name>
</gene>
<name>B0MPV1_9FIRM</name>
<reference evidence="2" key="1">
    <citation type="submission" date="2007-10" db="EMBL/GenBank/DDBJ databases">
        <authorList>
            <person name="Fulton L."/>
            <person name="Clifton S."/>
            <person name="Fulton B."/>
            <person name="Xu J."/>
            <person name="Minx P."/>
            <person name="Pepin K.H."/>
            <person name="Johnson M."/>
            <person name="Thiruvilangam P."/>
            <person name="Bhonagiri V."/>
            <person name="Nash W.E."/>
            <person name="Mardis E.R."/>
            <person name="Wilson R.K."/>
        </authorList>
    </citation>
    <scope>NUCLEOTIDE SEQUENCE [LARGE SCALE GENOMIC DNA]</scope>
    <source>
        <strain evidence="2">DSM 15702</strain>
    </source>
</reference>
<keyword evidence="3" id="KW-1185">Reference proteome</keyword>
<dbReference type="AlphaFoldDB" id="B0MPV1"/>
<dbReference type="EMBL" id="ABCA03000050">
    <property type="protein sequence ID" value="EDS00229.1"/>
    <property type="molecule type" value="Genomic_DNA"/>
</dbReference>
<organism evidence="2 3">
    <name type="scientific">[Eubacterium] siraeum DSM 15702</name>
    <dbReference type="NCBI Taxonomy" id="428128"/>
    <lineage>
        <taxon>Bacteria</taxon>
        <taxon>Bacillati</taxon>
        <taxon>Bacillota</taxon>
        <taxon>Clostridia</taxon>
        <taxon>Eubacteriales</taxon>
        <taxon>Oscillospiraceae</taxon>
        <taxon>Oscillospiraceae incertae sedis</taxon>
    </lineage>
</organism>
<accession>B0MPV1</accession>
<sequence length="81" mass="8845">MVILSDLSPSSRGRGLKSPSTLLRLRMTKSPSSRGRGLKRFPGGSPITNPLSPSSRGRGLKYDKIMSDIKRISRPLHEGVD</sequence>
<feature type="compositionally biased region" description="Polar residues" evidence="1">
    <location>
        <begin position="46"/>
        <end position="55"/>
    </location>
</feature>
<feature type="region of interest" description="Disordered" evidence="1">
    <location>
        <begin position="28"/>
        <end position="61"/>
    </location>
</feature>